<evidence type="ECO:0000256" key="4">
    <source>
        <dbReference type="ARBA" id="ARBA00023082"/>
    </source>
</evidence>
<evidence type="ECO:0000256" key="6">
    <source>
        <dbReference type="ARBA" id="ARBA00023163"/>
    </source>
</evidence>
<dbReference type="PANTHER" id="PTHR30173:SF36">
    <property type="entry name" value="ECF RNA POLYMERASE SIGMA FACTOR SIGJ"/>
    <property type="match status" value="1"/>
</dbReference>
<gene>
    <name evidence="9" type="ORF">AB0H72_15020</name>
</gene>
<keyword evidence="5" id="KW-0238">DNA-binding</keyword>
<dbReference type="Proteomes" id="UP001551658">
    <property type="component" value="Unassembled WGS sequence"/>
</dbReference>
<evidence type="ECO:0000256" key="2">
    <source>
        <dbReference type="ARBA" id="ARBA00011344"/>
    </source>
</evidence>
<dbReference type="RefSeq" id="WP_357978839.1">
    <property type="nucleotide sequence ID" value="NZ_JBFAIH010000007.1"/>
</dbReference>
<dbReference type="Gene3D" id="1.10.10.10">
    <property type="entry name" value="Winged helix-like DNA-binding domain superfamily/Winged helix DNA-binding domain"/>
    <property type="match status" value="1"/>
</dbReference>
<dbReference type="PANTHER" id="PTHR30173">
    <property type="entry name" value="SIGMA 19 FACTOR"/>
    <property type="match status" value="1"/>
</dbReference>
<dbReference type="InterPro" id="IPR032710">
    <property type="entry name" value="NTF2-like_dom_sf"/>
</dbReference>
<dbReference type="Gene3D" id="1.10.1740.10">
    <property type="match status" value="1"/>
</dbReference>
<evidence type="ECO:0000313" key="10">
    <source>
        <dbReference type="Proteomes" id="UP001551658"/>
    </source>
</evidence>
<dbReference type="InterPro" id="IPR013249">
    <property type="entry name" value="RNA_pol_sigma70_r4_t2"/>
</dbReference>
<comment type="similarity">
    <text evidence="1">Belongs to the sigma-70 factor family. ECF subfamily.</text>
</comment>
<evidence type="ECO:0000256" key="5">
    <source>
        <dbReference type="ARBA" id="ARBA00023125"/>
    </source>
</evidence>
<dbReference type="InterPro" id="IPR052704">
    <property type="entry name" value="ECF_Sigma-70_Domain"/>
</dbReference>
<sequence>MTGPARAPGTDMNVATDTFLGYRELLFSVVYTMLGTVADTEDVLQEVWLAWIRRSGGSGVAPIDNPRAYLTRMAVNQALVRREALSRRREEYVGQWLPEPLVAESGDEGPETVLRAESFSMAVMVVLESLTSLERAVFVLNEVFGYRHTEIAEMLDRSPAAVRQIAYRAREHVQARRPRTRAHPRECREVTERFVVAAMGGDIEELLAVLAPDVTLWTDGGDKGPRTSLRPVRGATAVAELFANIARHGLPGVRVRRRAVGGDPGAVVFSGGSPLAVIVLDIAADRTVTGIYSVTNPDKLTRIQ</sequence>
<dbReference type="Gene3D" id="3.10.450.50">
    <property type="match status" value="1"/>
</dbReference>
<dbReference type="SUPFAM" id="SSF54427">
    <property type="entry name" value="NTF2-like"/>
    <property type="match status" value="1"/>
</dbReference>
<keyword evidence="4" id="KW-0731">Sigma factor</keyword>
<feature type="domain" description="RNA polymerase sigma factor 70 region 4 type 2" evidence="8">
    <location>
        <begin position="121"/>
        <end position="172"/>
    </location>
</feature>
<dbReference type="NCBIfam" id="TIGR02937">
    <property type="entry name" value="sigma70-ECF"/>
    <property type="match status" value="1"/>
</dbReference>
<dbReference type="InterPro" id="IPR007627">
    <property type="entry name" value="RNA_pol_sigma70_r2"/>
</dbReference>
<feature type="domain" description="RNA polymerase sigma-70 region 2" evidence="7">
    <location>
        <begin position="22"/>
        <end position="82"/>
    </location>
</feature>
<dbReference type="InterPro" id="IPR013324">
    <property type="entry name" value="RNA_pol_sigma_r3/r4-like"/>
</dbReference>
<evidence type="ECO:0000259" key="8">
    <source>
        <dbReference type="Pfam" id="PF08281"/>
    </source>
</evidence>
<protein>
    <submittedName>
        <fullName evidence="9">Sigma-70 family RNA polymerase sigma factor</fullName>
    </submittedName>
</protein>
<keyword evidence="10" id="KW-1185">Reference proteome</keyword>
<proteinExistence type="inferred from homology"/>
<comment type="subunit">
    <text evidence="2">Interacts transiently with the RNA polymerase catalytic core formed by RpoA, RpoB, RpoC and RpoZ (2 alpha, 1 beta, 1 beta' and 1 omega subunit) to form the RNA polymerase holoenzyme that can initiate transcription.</text>
</comment>
<comment type="caution">
    <text evidence="9">The sequence shown here is derived from an EMBL/GenBank/DDBJ whole genome shotgun (WGS) entry which is preliminary data.</text>
</comment>
<dbReference type="InterPro" id="IPR014284">
    <property type="entry name" value="RNA_pol_sigma-70_dom"/>
</dbReference>
<name>A0ABV3F8H6_9NOCA</name>
<dbReference type="InterPro" id="IPR013325">
    <property type="entry name" value="RNA_pol_sigma_r2"/>
</dbReference>
<dbReference type="Pfam" id="PF08281">
    <property type="entry name" value="Sigma70_r4_2"/>
    <property type="match status" value="1"/>
</dbReference>
<dbReference type="SUPFAM" id="SSF88659">
    <property type="entry name" value="Sigma3 and sigma4 domains of RNA polymerase sigma factors"/>
    <property type="match status" value="1"/>
</dbReference>
<dbReference type="EMBL" id="JBFAIH010000007">
    <property type="protein sequence ID" value="MEV0364008.1"/>
    <property type="molecule type" value="Genomic_DNA"/>
</dbReference>
<organism evidence="9 10">
    <name type="scientific">Nocardia fusca</name>
    <dbReference type="NCBI Taxonomy" id="941183"/>
    <lineage>
        <taxon>Bacteria</taxon>
        <taxon>Bacillati</taxon>
        <taxon>Actinomycetota</taxon>
        <taxon>Actinomycetes</taxon>
        <taxon>Mycobacteriales</taxon>
        <taxon>Nocardiaceae</taxon>
        <taxon>Nocardia</taxon>
    </lineage>
</organism>
<evidence type="ECO:0000313" key="9">
    <source>
        <dbReference type="EMBL" id="MEV0364008.1"/>
    </source>
</evidence>
<reference evidence="9 10" key="1">
    <citation type="submission" date="2024-06" db="EMBL/GenBank/DDBJ databases">
        <title>The Natural Products Discovery Center: Release of the First 8490 Sequenced Strains for Exploring Actinobacteria Biosynthetic Diversity.</title>
        <authorList>
            <person name="Kalkreuter E."/>
            <person name="Kautsar S.A."/>
            <person name="Yang D."/>
            <person name="Bader C.D."/>
            <person name="Teijaro C.N."/>
            <person name="Fluegel L."/>
            <person name="Davis C.M."/>
            <person name="Simpson J.R."/>
            <person name="Lauterbach L."/>
            <person name="Steele A.D."/>
            <person name="Gui C."/>
            <person name="Meng S."/>
            <person name="Li G."/>
            <person name="Viehrig K."/>
            <person name="Ye F."/>
            <person name="Su P."/>
            <person name="Kiefer A.F."/>
            <person name="Nichols A."/>
            <person name="Cepeda A.J."/>
            <person name="Yan W."/>
            <person name="Fan B."/>
            <person name="Jiang Y."/>
            <person name="Adhikari A."/>
            <person name="Zheng C.-J."/>
            <person name="Schuster L."/>
            <person name="Cowan T.M."/>
            <person name="Smanski M.J."/>
            <person name="Chevrette M.G."/>
            <person name="De Carvalho L.P.S."/>
            <person name="Shen B."/>
        </authorList>
    </citation>
    <scope>NUCLEOTIDE SEQUENCE [LARGE SCALE GENOMIC DNA]</scope>
    <source>
        <strain evidence="9 10">NPDC050671</strain>
    </source>
</reference>
<keyword evidence="6" id="KW-0804">Transcription</keyword>
<evidence type="ECO:0000256" key="3">
    <source>
        <dbReference type="ARBA" id="ARBA00023015"/>
    </source>
</evidence>
<keyword evidence="3" id="KW-0805">Transcription regulation</keyword>
<evidence type="ECO:0000259" key="7">
    <source>
        <dbReference type="Pfam" id="PF04542"/>
    </source>
</evidence>
<evidence type="ECO:0000256" key="1">
    <source>
        <dbReference type="ARBA" id="ARBA00010641"/>
    </source>
</evidence>
<dbReference type="SUPFAM" id="SSF88946">
    <property type="entry name" value="Sigma2 domain of RNA polymerase sigma factors"/>
    <property type="match status" value="1"/>
</dbReference>
<dbReference type="InterPro" id="IPR036388">
    <property type="entry name" value="WH-like_DNA-bd_sf"/>
</dbReference>
<dbReference type="Pfam" id="PF04542">
    <property type="entry name" value="Sigma70_r2"/>
    <property type="match status" value="1"/>
</dbReference>
<accession>A0ABV3F8H6</accession>